<name>D8TL68_VOLCA</name>
<sequence>MEPAIENKHSAPGLDDIKLQLLQLQCIIDAKDREIQLLRKQLSSPELHPVSPTSGMTVDPAALVEKLRAVVNGLVAEALASQLRAVGLSPPGPFFPPQAQPQPQQAQVSPRAGTIGSPFGVGQAKSSAHQASGACPPARPAEQYTTIAPSLPTAAAPPPPSQPSPVTSPGAMRLALPGVQIVVQYPLLAPSSAYQSAPAVAAGEDTIATHTSSAAHGRWMFPFGTIAPPPQCNPSETMDIAEMCAGTGPVEAPSVVGAGGRTAVATAASMGGGGGSGGGGSVPPVLELNIDGTVVHVERAVLEMQAAGSQLYRTLIQEYGKLPRDSYGRPYLSYDPRVFQVLMAYLKQRHLFGSVGGEWDWSRTANSLGVSYHYLAQMATHFGLADPPTQPHPHSDSLPVAAQQQVGQATQANGATGGPASRNVLVGLPWEAIPSVHVGTSLQGISGSWGLASAGCDHGLPQLTSVAEQPRAQMRSGGESGCDSRVQMHSGAAEGHLAAMAPDAGDAAAAAAEGAGCSNGSTGVHANGFTVKGNGICSGSVQPAESFAATLPLPPSPSSCPPDQQQQQQQLTMTQQPSSSSPSSRIPPPPQKKPAPAAPSAGPAAAAAGLPKCDAAVLGPTNGTSVVSAGTAGWVPPFPEGATAAPALLREPVDAAAAEAAAMAAAAERYRVPNLYEVLAKKQRTELENEARASM</sequence>
<gene>
    <name evidence="2" type="ORF">VOLCADRAFT_103307</name>
</gene>
<dbReference type="InParanoid" id="D8TL68"/>
<dbReference type="RefSeq" id="XP_002947228.1">
    <property type="nucleotide sequence ID" value="XM_002947182.1"/>
</dbReference>
<dbReference type="Proteomes" id="UP000001058">
    <property type="component" value="Unassembled WGS sequence"/>
</dbReference>
<protein>
    <recommendedName>
        <fullName evidence="4">Potassium channel tetramerisation-type BTB domain-containing protein</fullName>
    </recommendedName>
</protein>
<feature type="compositionally biased region" description="Low complexity" evidence="1">
    <location>
        <begin position="561"/>
        <end position="584"/>
    </location>
</feature>
<dbReference type="AlphaFoldDB" id="D8TL68"/>
<feature type="compositionally biased region" description="Pro residues" evidence="1">
    <location>
        <begin position="91"/>
        <end position="100"/>
    </location>
</feature>
<reference evidence="2 3" key="1">
    <citation type="journal article" date="2010" name="Science">
        <title>Genomic analysis of organismal complexity in the multicellular green alga Volvox carteri.</title>
        <authorList>
            <person name="Prochnik S.E."/>
            <person name="Umen J."/>
            <person name="Nedelcu A.M."/>
            <person name="Hallmann A."/>
            <person name="Miller S.M."/>
            <person name="Nishii I."/>
            <person name="Ferris P."/>
            <person name="Kuo A."/>
            <person name="Mitros T."/>
            <person name="Fritz-Laylin L.K."/>
            <person name="Hellsten U."/>
            <person name="Chapman J."/>
            <person name="Simakov O."/>
            <person name="Rensing S.A."/>
            <person name="Terry A."/>
            <person name="Pangilinan J."/>
            <person name="Kapitonov V."/>
            <person name="Jurka J."/>
            <person name="Salamov A."/>
            <person name="Shapiro H."/>
            <person name="Schmutz J."/>
            <person name="Grimwood J."/>
            <person name="Lindquist E."/>
            <person name="Lucas S."/>
            <person name="Grigoriev I.V."/>
            <person name="Schmitt R."/>
            <person name="Kirk D."/>
            <person name="Rokhsar D.S."/>
        </authorList>
    </citation>
    <scope>NUCLEOTIDE SEQUENCE [LARGE SCALE GENOMIC DNA]</scope>
    <source>
        <strain evidence="3">f. Nagariensis / Eve</strain>
    </source>
</reference>
<dbReference type="GeneID" id="9620191"/>
<evidence type="ECO:0000256" key="1">
    <source>
        <dbReference type="SAM" id="MobiDB-lite"/>
    </source>
</evidence>
<evidence type="ECO:0008006" key="4">
    <source>
        <dbReference type="Google" id="ProtNLM"/>
    </source>
</evidence>
<evidence type="ECO:0000313" key="3">
    <source>
        <dbReference type="Proteomes" id="UP000001058"/>
    </source>
</evidence>
<evidence type="ECO:0000313" key="2">
    <source>
        <dbReference type="EMBL" id="EFJ51818.1"/>
    </source>
</evidence>
<dbReference type="EMBL" id="GL378326">
    <property type="protein sequence ID" value="EFJ51818.1"/>
    <property type="molecule type" value="Genomic_DNA"/>
</dbReference>
<proteinExistence type="predicted"/>
<dbReference type="KEGG" id="vcn:VOLCADRAFT_103307"/>
<organism evidence="3">
    <name type="scientific">Volvox carteri f. nagariensis</name>
    <dbReference type="NCBI Taxonomy" id="3068"/>
    <lineage>
        <taxon>Eukaryota</taxon>
        <taxon>Viridiplantae</taxon>
        <taxon>Chlorophyta</taxon>
        <taxon>core chlorophytes</taxon>
        <taxon>Chlorophyceae</taxon>
        <taxon>CS clade</taxon>
        <taxon>Chlamydomonadales</taxon>
        <taxon>Volvocaceae</taxon>
        <taxon>Volvox</taxon>
    </lineage>
</organism>
<feature type="region of interest" description="Disordered" evidence="1">
    <location>
        <begin position="91"/>
        <end position="140"/>
    </location>
</feature>
<accession>D8TL68</accession>
<feature type="compositionally biased region" description="Pro residues" evidence="1">
    <location>
        <begin position="585"/>
        <end position="597"/>
    </location>
</feature>
<dbReference type="STRING" id="3068.D8TL68"/>
<dbReference type="OrthoDB" id="551758at2759"/>
<feature type="region of interest" description="Disordered" evidence="1">
    <location>
        <begin position="548"/>
        <end position="606"/>
    </location>
</feature>
<feature type="region of interest" description="Disordered" evidence="1">
    <location>
        <begin position="150"/>
        <end position="169"/>
    </location>
</feature>
<keyword evidence="3" id="KW-1185">Reference proteome</keyword>
<feature type="compositionally biased region" description="Low complexity" evidence="1">
    <location>
        <begin position="399"/>
        <end position="420"/>
    </location>
</feature>
<feature type="region of interest" description="Disordered" evidence="1">
    <location>
        <begin position="384"/>
        <end position="420"/>
    </location>
</feature>